<name>A0AAN0Y784_VIBNA</name>
<protein>
    <submittedName>
        <fullName evidence="1">Uncharacterized protein</fullName>
    </submittedName>
</protein>
<dbReference type="KEGG" id="vna:PN96_15455"/>
<accession>A0AAN0Y784</accession>
<gene>
    <name evidence="1" type="ORF">BA890_19305</name>
</gene>
<proteinExistence type="predicted"/>
<dbReference type="Proteomes" id="UP000092741">
    <property type="component" value="Chromosome 2"/>
</dbReference>
<dbReference type="EMBL" id="CP016346">
    <property type="protein sequence ID" value="ANQ14883.1"/>
    <property type="molecule type" value="Genomic_DNA"/>
</dbReference>
<keyword evidence="2" id="KW-1185">Reference proteome</keyword>
<sequence length="95" mass="11115">MNEFVLRLMKCARAYESFIGNKLLSKQSINTEELKNIRKEALMRFPELKTQHLNQVKETVEFELFNKVLHNTMLKVGFRIPEGKAAGTTAIYIRR</sequence>
<evidence type="ECO:0000313" key="2">
    <source>
        <dbReference type="Proteomes" id="UP000092741"/>
    </source>
</evidence>
<evidence type="ECO:0000313" key="1">
    <source>
        <dbReference type="EMBL" id="ANQ14883.1"/>
    </source>
</evidence>
<organism evidence="1 2">
    <name type="scientific">Vibrio natriegens NBRC 15636 = ATCC 14048 = DSM 759</name>
    <dbReference type="NCBI Taxonomy" id="1219067"/>
    <lineage>
        <taxon>Bacteria</taxon>
        <taxon>Pseudomonadati</taxon>
        <taxon>Pseudomonadota</taxon>
        <taxon>Gammaproteobacteria</taxon>
        <taxon>Vibrionales</taxon>
        <taxon>Vibrionaceae</taxon>
        <taxon>Vibrio</taxon>
    </lineage>
</organism>
<dbReference type="RefSeq" id="WP_014234961.1">
    <property type="nucleotide sequence ID" value="NZ_ATFJ01000008.1"/>
</dbReference>
<dbReference type="GeneID" id="70914225"/>
<reference evidence="1 2" key="1">
    <citation type="submission" date="2016-07" db="EMBL/GenBank/DDBJ databases">
        <title>Developing Vibrio natriegens as a novel, fast-growing host for biotechnology.</title>
        <authorList>
            <person name="Weinstock M.T."/>
            <person name="Hesek E.D."/>
            <person name="Wilson C.M."/>
            <person name="Gibson D.G."/>
        </authorList>
    </citation>
    <scope>NUCLEOTIDE SEQUENCE [LARGE SCALE GENOMIC DNA]</scope>
    <source>
        <strain evidence="1 2">ATCC 14048</strain>
    </source>
</reference>
<dbReference type="AlphaFoldDB" id="A0AAN0Y784"/>